<sequence length="231" mass="25460">MISRWKTYWKNAGWNEFVLFASVAALCLGVWLFIHVASVVRHETHLETETRFMRMLRSPENPGVPAGPLWLVEVGRDVSAVGGAVVVITLSLLVIGYLAMRRQWGRVALIAGTVAGGYVLSNVLKMSFDRARPDIVPHLSQVHSASFPSGHSMLSSLVYLTLGALLAQASDRRREKIYFVSVAFFLTFMIGLSRVFLGVHYPTDVLAGWSAGTAWAVACWLVAARFTPKPV</sequence>
<feature type="transmembrane region" description="Helical" evidence="1">
    <location>
        <begin position="205"/>
        <end position="223"/>
    </location>
</feature>
<feature type="transmembrane region" description="Helical" evidence="1">
    <location>
        <begin position="12"/>
        <end position="34"/>
    </location>
</feature>
<accession>A0A556QGN5</accession>
<dbReference type="InterPro" id="IPR036938">
    <property type="entry name" value="PAP2/HPO_sf"/>
</dbReference>
<keyword evidence="4" id="KW-1185">Reference proteome</keyword>
<dbReference type="OrthoDB" id="9789113at2"/>
<keyword evidence="1" id="KW-0812">Transmembrane</keyword>
<dbReference type="SMART" id="SM00014">
    <property type="entry name" value="acidPPc"/>
    <property type="match status" value="1"/>
</dbReference>
<feature type="domain" description="Phosphatidic acid phosphatase type 2/haloperoxidase" evidence="2">
    <location>
        <begin position="107"/>
        <end position="220"/>
    </location>
</feature>
<dbReference type="EMBL" id="VMBG01000003">
    <property type="protein sequence ID" value="TSJ75803.1"/>
    <property type="molecule type" value="Genomic_DNA"/>
</dbReference>
<evidence type="ECO:0000259" key="2">
    <source>
        <dbReference type="SMART" id="SM00014"/>
    </source>
</evidence>
<dbReference type="CDD" id="cd03392">
    <property type="entry name" value="PAP2_like_2"/>
    <property type="match status" value="1"/>
</dbReference>
<gene>
    <name evidence="3" type="ORF">FPL22_16210</name>
</gene>
<dbReference type="InterPro" id="IPR000326">
    <property type="entry name" value="PAP2/HPO"/>
</dbReference>
<organism evidence="3 4">
    <name type="scientific">Rariglobus hedericola</name>
    <dbReference type="NCBI Taxonomy" id="2597822"/>
    <lineage>
        <taxon>Bacteria</taxon>
        <taxon>Pseudomonadati</taxon>
        <taxon>Verrucomicrobiota</taxon>
        <taxon>Opitutia</taxon>
        <taxon>Opitutales</taxon>
        <taxon>Opitutaceae</taxon>
        <taxon>Rariglobus</taxon>
    </lineage>
</organism>
<dbReference type="Pfam" id="PF01569">
    <property type="entry name" value="PAP2"/>
    <property type="match status" value="1"/>
</dbReference>
<evidence type="ECO:0000313" key="3">
    <source>
        <dbReference type="EMBL" id="TSJ75803.1"/>
    </source>
</evidence>
<keyword evidence="1" id="KW-1133">Transmembrane helix</keyword>
<proteinExistence type="predicted"/>
<reference evidence="3 4" key="1">
    <citation type="submission" date="2019-07" db="EMBL/GenBank/DDBJ databases">
        <title>Description of 53C-WASEF.</title>
        <authorList>
            <person name="Pitt A."/>
            <person name="Hahn M.W."/>
        </authorList>
    </citation>
    <scope>NUCLEOTIDE SEQUENCE [LARGE SCALE GENOMIC DNA]</scope>
    <source>
        <strain evidence="3 4">53C-WASEF</strain>
    </source>
</reference>
<feature type="transmembrane region" description="Helical" evidence="1">
    <location>
        <begin position="107"/>
        <end position="128"/>
    </location>
</feature>
<feature type="transmembrane region" description="Helical" evidence="1">
    <location>
        <begin position="148"/>
        <end position="166"/>
    </location>
</feature>
<feature type="transmembrane region" description="Helical" evidence="1">
    <location>
        <begin position="178"/>
        <end position="199"/>
    </location>
</feature>
<dbReference type="RefSeq" id="WP_144354076.1">
    <property type="nucleotide sequence ID" value="NZ_CBCRVV010000004.1"/>
</dbReference>
<protein>
    <submittedName>
        <fullName evidence="3">Phosphatase PAP2 family protein</fullName>
    </submittedName>
</protein>
<dbReference type="PANTHER" id="PTHR14969:SF13">
    <property type="entry name" value="AT30094P"/>
    <property type="match status" value="1"/>
</dbReference>
<evidence type="ECO:0000313" key="4">
    <source>
        <dbReference type="Proteomes" id="UP000315648"/>
    </source>
</evidence>
<dbReference type="AlphaFoldDB" id="A0A556QGN5"/>
<evidence type="ECO:0000256" key="1">
    <source>
        <dbReference type="SAM" id="Phobius"/>
    </source>
</evidence>
<name>A0A556QGN5_9BACT</name>
<comment type="caution">
    <text evidence="3">The sequence shown here is derived from an EMBL/GenBank/DDBJ whole genome shotgun (WGS) entry which is preliminary data.</text>
</comment>
<feature type="transmembrane region" description="Helical" evidence="1">
    <location>
        <begin position="78"/>
        <end position="100"/>
    </location>
</feature>
<dbReference type="Proteomes" id="UP000315648">
    <property type="component" value="Unassembled WGS sequence"/>
</dbReference>
<dbReference type="PANTHER" id="PTHR14969">
    <property type="entry name" value="SPHINGOSINE-1-PHOSPHATE PHOSPHOHYDROLASE"/>
    <property type="match status" value="1"/>
</dbReference>
<keyword evidence="1" id="KW-0472">Membrane</keyword>
<dbReference type="Gene3D" id="1.20.144.10">
    <property type="entry name" value="Phosphatidic acid phosphatase type 2/haloperoxidase"/>
    <property type="match status" value="2"/>
</dbReference>
<dbReference type="SUPFAM" id="SSF48317">
    <property type="entry name" value="Acid phosphatase/Vanadium-dependent haloperoxidase"/>
    <property type="match status" value="1"/>
</dbReference>